<dbReference type="PANTHER" id="PTHR35042">
    <property type="entry name" value="ANTHRONE OXYGENASE ENCC"/>
    <property type="match status" value="1"/>
</dbReference>
<evidence type="ECO:0000256" key="3">
    <source>
        <dbReference type="ARBA" id="ARBA00022989"/>
    </source>
</evidence>
<dbReference type="Pfam" id="PF08592">
    <property type="entry name" value="Anthrone_oxy"/>
    <property type="match status" value="1"/>
</dbReference>
<keyword evidence="3 6" id="KW-1133">Transmembrane helix</keyword>
<organism evidence="7">
    <name type="scientific">Fusarium oxysporum f. sp. conglutinans race 2 54008</name>
    <dbReference type="NCBI Taxonomy" id="1089457"/>
    <lineage>
        <taxon>Eukaryota</taxon>
        <taxon>Fungi</taxon>
        <taxon>Dikarya</taxon>
        <taxon>Ascomycota</taxon>
        <taxon>Pezizomycotina</taxon>
        <taxon>Sordariomycetes</taxon>
        <taxon>Hypocreomycetidae</taxon>
        <taxon>Hypocreales</taxon>
        <taxon>Nectriaceae</taxon>
        <taxon>Fusarium</taxon>
        <taxon>Fusarium oxysporum species complex</taxon>
    </lineage>
</organism>
<dbReference type="EMBL" id="KK033401">
    <property type="protein sequence ID" value="EXL66867.1"/>
    <property type="molecule type" value="Genomic_DNA"/>
</dbReference>
<dbReference type="PANTHER" id="PTHR35042:SF1">
    <property type="entry name" value="DUF1772-DOMAIN-CONTAINING PROTEIN"/>
    <property type="match status" value="1"/>
</dbReference>
<evidence type="ECO:0000256" key="6">
    <source>
        <dbReference type="SAM" id="Phobius"/>
    </source>
</evidence>
<proteinExistence type="inferred from homology"/>
<feature type="transmembrane region" description="Helical" evidence="6">
    <location>
        <begin position="64"/>
        <end position="81"/>
    </location>
</feature>
<evidence type="ECO:0000256" key="2">
    <source>
        <dbReference type="ARBA" id="ARBA00022692"/>
    </source>
</evidence>
<evidence type="ECO:0000313" key="7">
    <source>
        <dbReference type="EMBL" id="EXL66867.1"/>
    </source>
</evidence>
<keyword evidence="4 6" id="KW-0472">Membrane</keyword>
<reference evidence="7" key="1">
    <citation type="submission" date="2011-11" db="EMBL/GenBank/DDBJ databases">
        <title>The Genome Sequence of Fusarium oxysporum PHW808.</title>
        <authorList>
            <consortium name="The Broad Institute Genome Sequencing Platform"/>
            <person name="Ma L.-J."/>
            <person name="Gale L.R."/>
            <person name="Schwartz D.C."/>
            <person name="Zhou S."/>
            <person name="Corby-Kistler H."/>
            <person name="Young S.K."/>
            <person name="Zeng Q."/>
            <person name="Gargeya S."/>
            <person name="Fitzgerald M."/>
            <person name="Haas B."/>
            <person name="Abouelleil A."/>
            <person name="Alvarado L."/>
            <person name="Arachchi H.M."/>
            <person name="Berlin A."/>
            <person name="Brown A."/>
            <person name="Chapman S.B."/>
            <person name="Chen Z."/>
            <person name="Dunbar C."/>
            <person name="Freedman E."/>
            <person name="Gearin G."/>
            <person name="Goldberg J."/>
            <person name="Griggs A."/>
            <person name="Gujja S."/>
            <person name="Heiman D."/>
            <person name="Howarth C."/>
            <person name="Larson L."/>
            <person name="Lui A."/>
            <person name="MacDonald P.J.P."/>
            <person name="Montmayeur A."/>
            <person name="Murphy C."/>
            <person name="Neiman D."/>
            <person name="Pearson M."/>
            <person name="Priest M."/>
            <person name="Roberts A."/>
            <person name="Saif S."/>
            <person name="Shea T."/>
            <person name="Shenoy N."/>
            <person name="Sisk P."/>
            <person name="Stolte C."/>
            <person name="Sykes S."/>
            <person name="Wortman J."/>
            <person name="Nusbaum C."/>
            <person name="Birren B."/>
        </authorList>
    </citation>
    <scope>NUCLEOTIDE SEQUENCE [LARGE SCALE GENOMIC DNA]</scope>
    <source>
        <strain evidence="7">54008</strain>
    </source>
</reference>
<dbReference type="GO" id="GO:0016020">
    <property type="term" value="C:membrane"/>
    <property type="evidence" value="ECO:0007669"/>
    <property type="project" value="UniProtKB-SubCell"/>
</dbReference>
<comment type="similarity">
    <text evidence="5">Belongs to the anthrone oxygenase family.</text>
</comment>
<keyword evidence="2 6" id="KW-0812">Transmembrane</keyword>
<evidence type="ECO:0000256" key="4">
    <source>
        <dbReference type="ARBA" id="ARBA00023136"/>
    </source>
</evidence>
<evidence type="ECO:0008006" key="8">
    <source>
        <dbReference type="Google" id="ProtNLM"/>
    </source>
</evidence>
<dbReference type="Proteomes" id="UP000030676">
    <property type="component" value="Unassembled WGS sequence"/>
</dbReference>
<evidence type="ECO:0000256" key="5">
    <source>
        <dbReference type="ARBA" id="ARBA00034313"/>
    </source>
</evidence>
<gene>
    <name evidence="7" type="ORF">FOPG_16982</name>
</gene>
<comment type="subcellular location">
    <subcellularLocation>
        <location evidence="1">Membrane</location>
        <topology evidence="1">Multi-pass membrane protein</topology>
    </subcellularLocation>
</comment>
<feature type="transmembrane region" description="Helical" evidence="6">
    <location>
        <begin position="93"/>
        <end position="113"/>
    </location>
</feature>
<dbReference type="InterPro" id="IPR013901">
    <property type="entry name" value="Anthrone_oxy"/>
</dbReference>
<dbReference type="AlphaFoldDB" id="X0GTE7"/>
<accession>X0GTE7</accession>
<name>X0GTE7_FUSOX</name>
<feature type="transmembrane region" description="Helical" evidence="6">
    <location>
        <begin position="154"/>
        <end position="172"/>
    </location>
</feature>
<protein>
    <recommendedName>
        <fullName evidence="8">Noranthrone monooxygenase</fullName>
    </recommendedName>
</protein>
<evidence type="ECO:0000256" key="1">
    <source>
        <dbReference type="ARBA" id="ARBA00004141"/>
    </source>
</evidence>
<reference evidence="7" key="2">
    <citation type="submission" date="2014-03" db="EMBL/GenBank/DDBJ databases">
        <title>The Genome Annotation of Fusarium oxysporum PHW808.</title>
        <authorList>
            <consortium name="The Broad Institute Genomics Platform"/>
            <person name="Ma L.-J."/>
            <person name="Corby-Kistler H."/>
            <person name="Broz K."/>
            <person name="Gale L.R."/>
            <person name="Jonkers W."/>
            <person name="O'Donnell K."/>
            <person name="Ploetz R."/>
            <person name="Steinberg C."/>
            <person name="Schwartz D.C."/>
            <person name="VanEtten H."/>
            <person name="Zhou S."/>
            <person name="Young S.K."/>
            <person name="Zeng Q."/>
            <person name="Gargeya S."/>
            <person name="Fitzgerald M."/>
            <person name="Abouelleil A."/>
            <person name="Alvarado L."/>
            <person name="Chapman S.B."/>
            <person name="Gainer-Dewar J."/>
            <person name="Goldberg J."/>
            <person name="Griggs A."/>
            <person name="Gujja S."/>
            <person name="Hansen M."/>
            <person name="Howarth C."/>
            <person name="Imamovic A."/>
            <person name="Ireland A."/>
            <person name="Larimer J."/>
            <person name="McCowan C."/>
            <person name="Murphy C."/>
            <person name="Pearson M."/>
            <person name="Poon T.W."/>
            <person name="Priest M."/>
            <person name="Roberts A."/>
            <person name="Saif S."/>
            <person name="Shea T."/>
            <person name="Sykes S."/>
            <person name="Wortman J."/>
            <person name="Nusbaum C."/>
            <person name="Birren B."/>
        </authorList>
    </citation>
    <scope>NUCLEOTIDE SEQUENCE</scope>
    <source>
        <strain evidence="7">54008</strain>
    </source>
</reference>
<dbReference type="HOGENOM" id="CLU_105974_2_1_1"/>
<sequence>MGAFIIANISGIAFTISFLSQNLTLSLIAIPAMLYQRPGAVTGDKEQTLVLVHQWHKIYDRGHIMGPGAALMATLSFIYALQSTGNSSEAHRTLLITAAGFPVLIFPYTHVFLHRINQELFWRAGALKQSPPEPNPSEKLGTAELVRQWGYYNLGRAFIPALGGLCAAIVLCT</sequence>
<feature type="transmembrane region" description="Helical" evidence="6">
    <location>
        <begin position="12"/>
        <end position="35"/>
    </location>
</feature>